<keyword evidence="2" id="KW-1185">Reference proteome</keyword>
<evidence type="ECO:0000313" key="2">
    <source>
        <dbReference type="Proteomes" id="UP000828941"/>
    </source>
</evidence>
<sequence length="75" mass="8677">MVMDHSDFALDNGSQNKFDASFFANLRSERGVLQSDQVLWNDASTKTIVQRFLGSQRFTWIIIQCPIWKVHGEDE</sequence>
<gene>
    <name evidence="1" type="ORF">L6164_036306</name>
</gene>
<organism evidence="1 2">
    <name type="scientific">Bauhinia variegata</name>
    <name type="common">Purple orchid tree</name>
    <name type="synonym">Phanera variegata</name>
    <dbReference type="NCBI Taxonomy" id="167791"/>
    <lineage>
        <taxon>Eukaryota</taxon>
        <taxon>Viridiplantae</taxon>
        <taxon>Streptophyta</taxon>
        <taxon>Embryophyta</taxon>
        <taxon>Tracheophyta</taxon>
        <taxon>Spermatophyta</taxon>
        <taxon>Magnoliopsida</taxon>
        <taxon>eudicotyledons</taxon>
        <taxon>Gunneridae</taxon>
        <taxon>Pentapetalae</taxon>
        <taxon>rosids</taxon>
        <taxon>fabids</taxon>
        <taxon>Fabales</taxon>
        <taxon>Fabaceae</taxon>
        <taxon>Cercidoideae</taxon>
        <taxon>Cercideae</taxon>
        <taxon>Bauhiniinae</taxon>
        <taxon>Bauhinia</taxon>
    </lineage>
</organism>
<proteinExistence type="predicted"/>
<dbReference type="EMBL" id="CM039439">
    <property type="protein sequence ID" value="KAI4296340.1"/>
    <property type="molecule type" value="Genomic_DNA"/>
</dbReference>
<dbReference type="Proteomes" id="UP000828941">
    <property type="component" value="Chromosome 14"/>
</dbReference>
<protein>
    <submittedName>
        <fullName evidence="1">Uncharacterized protein</fullName>
    </submittedName>
</protein>
<accession>A0ACB9KGP3</accession>
<reference evidence="1 2" key="1">
    <citation type="journal article" date="2022" name="DNA Res.">
        <title>Chromosomal-level genome assembly of the orchid tree Bauhinia variegata (Leguminosae; Cercidoideae) supports the allotetraploid origin hypothesis of Bauhinia.</title>
        <authorList>
            <person name="Zhong Y."/>
            <person name="Chen Y."/>
            <person name="Zheng D."/>
            <person name="Pang J."/>
            <person name="Liu Y."/>
            <person name="Luo S."/>
            <person name="Meng S."/>
            <person name="Qian L."/>
            <person name="Wei D."/>
            <person name="Dai S."/>
            <person name="Zhou R."/>
        </authorList>
    </citation>
    <scope>NUCLEOTIDE SEQUENCE [LARGE SCALE GENOMIC DNA]</scope>
    <source>
        <strain evidence="1">BV-YZ2020</strain>
    </source>
</reference>
<comment type="caution">
    <text evidence="1">The sequence shown here is derived from an EMBL/GenBank/DDBJ whole genome shotgun (WGS) entry which is preliminary data.</text>
</comment>
<name>A0ACB9KGP3_BAUVA</name>
<evidence type="ECO:0000313" key="1">
    <source>
        <dbReference type="EMBL" id="KAI4296340.1"/>
    </source>
</evidence>